<evidence type="ECO:0000313" key="3">
    <source>
        <dbReference type="Proteomes" id="UP001139311"/>
    </source>
</evidence>
<protein>
    <submittedName>
        <fullName evidence="2">Uncharacterized protein</fullName>
    </submittedName>
</protein>
<sequence>MVGPLGPPAICLPEQDEVMRMGGLFRAPKPVVVPAPPAPEPIAAAPAPGQQGQEARAEARARAGRGLAGTIATSARGVLEPLPAAPRKSLLGE</sequence>
<gene>
    <name evidence="2" type="ORF">LHA35_16145</name>
</gene>
<dbReference type="Proteomes" id="UP001139311">
    <property type="component" value="Unassembled WGS sequence"/>
</dbReference>
<proteinExistence type="predicted"/>
<dbReference type="RefSeq" id="WP_226609761.1">
    <property type="nucleotide sequence ID" value="NZ_JAJAQI010000024.1"/>
</dbReference>
<accession>A0A9X1IHP5</accession>
<feature type="compositionally biased region" description="Low complexity" evidence="1">
    <location>
        <begin position="41"/>
        <end position="54"/>
    </location>
</feature>
<comment type="caution">
    <text evidence="2">The sequence shown here is derived from an EMBL/GenBank/DDBJ whole genome shotgun (WGS) entry which is preliminary data.</text>
</comment>
<dbReference type="EMBL" id="JAJAQI010000024">
    <property type="protein sequence ID" value="MCB4823265.1"/>
    <property type="molecule type" value="Genomic_DNA"/>
</dbReference>
<name>A0A9X1IHP5_9PROT</name>
<feature type="region of interest" description="Disordered" evidence="1">
    <location>
        <begin position="36"/>
        <end position="64"/>
    </location>
</feature>
<reference evidence="2" key="1">
    <citation type="submission" date="2021-10" db="EMBL/GenBank/DDBJ databases">
        <title>Roseicella aerolatum sp. nov., isolated from aerosols of e-waste dismantling site.</title>
        <authorList>
            <person name="Qin T."/>
        </authorList>
    </citation>
    <scope>NUCLEOTIDE SEQUENCE</scope>
    <source>
        <strain evidence="2">GB24</strain>
    </source>
</reference>
<evidence type="ECO:0000256" key="1">
    <source>
        <dbReference type="SAM" id="MobiDB-lite"/>
    </source>
</evidence>
<keyword evidence="3" id="KW-1185">Reference proteome</keyword>
<organism evidence="2 3">
    <name type="scientific">Roseicella aerolata</name>
    <dbReference type="NCBI Taxonomy" id="2883479"/>
    <lineage>
        <taxon>Bacteria</taxon>
        <taxon>Pseudomonadati</taxon>
        <taxon>Pseudomonadota</taxon>
        <taxon>Alphaproteobacteria</taxon>
        <taxon>Acetobacterales</taxon>
        <taxon>Roseomonadaceae</taxon>
        <taxon>Roseicella</taxon>
    </lineage>
</organism>
<dbReference type="AlphaFoldDB" id="A0A9X1IHP5"/>
<evidence type="ECO:0000313" key="2">
    <source>
        <dbReference type="EMBL" id="MCB4823265.1"/>
    </source>
</evidence>